<dbReference type="Proteomes" id="UP001596425">
    <property type="component" value="Unassembled WGS sequence"/>
</dbReference>
<name>A0ABW1YM79_9GAMM</name>
<dbReference type="InterPro" id="IPR023696">
    <property type="entry name" value="Ureohydrolase_dom_sf"/>
</dbReference>
<evidence type="ECO:0000313" key="3">
    <source>
        <dbReference type="EMBL" id="MFC6633165.1"/>
    </source>
</evidence>
<protein>
    <submittedName>
        <fullName evidence="3">Histone deacetylase</fullName>
    </submittedName>
</protein>
<dbReference type="PANTHER" id="PTHR10625">
    <property type="entry name" value="HISTONE DEACETYLASE HDAC1-RELATED"/>
    <property type="match status" value="1"/>
</dbReference>
<sequence>MNVLYSDEYNIDLGLLNYLHPFDGVKFKKIHRALEGNEKLDFLSPGAPVDMEIVDDFLSSMMRRKVRDSVFVFRALEVPKIPFVSFKFLDKKILTPMRWGVAGTMLGAERALKCGDIYWNLSGGYHHAMPQNMEGFCIYNDIGICRQQLVKSGLLSPEDKILVIDTDAHHGNGNAYTFMDNDRVTLLDVYNAGIYPTSGYTRDRVDIPVPLPPGTEGVAYLQQYGEALEKLAGDYRLAFVVAGTDVLTSDKLGGLCLTTEDVVQREKLTVQALNKRSIPSVILGGGGYSQDSANSVIAAISACAELLPSPPSAREALSH</sequence>
<dbReference type="SUPFAM" id="SSF52768">
    <property type="entry name" value="Arginase/deacetylase"/>
    <property type="match status" value="1"/>
</dbReference>
<evidence type="ECO:0000256" key="1">
    <source>
        <dbReference type="ARBA" id="ARBA00022801"/>
    </source>
</evidence>
<organism evidence="3 4">
    <name type="scientific">Microbulbifer taiwanensis</name>
    <dbReference type="NCBI Taxonomy" id="986746"/>
    <lineage>
        <taxon>Bacteria</taxon>
        <taxon>Pseudomonadati</taxon>
        <taxon>Pseudomonadota</taxon>
        <taxon>Gammaproteobacteria</taxon>
        <taxon>Cellvibrionales</taxon>
        <taxon>Microbulbiferaceae</taxon>
        <taxon>Microbulbifer</taxon>
    </lineage>
</organism>
<proteinExistence type="predicted"/>
<reference evidence="4" key="1">
    <citation type="journal article" date="2019" name="Int. J. Syst. Evol. Microbiol.">
        <title>The Global Catalogue of Microorganisms (GCM) 10K type strain sequencing project: providing services to taxonomists for standard genome sequencing and annotation.</title>
        <authorList>
            <consortium name="The Broad Institute Genomics Platform"/>
            <consortium name="The Broad Institute Genome Sequencing Center for Infectious Disease"/>
            <person name="Wu L."/>
            <person name="Ma J."/>
        </authorList>
    </citation>
    <scope>NUCLEOTIDE SEQUENCE [LARGE SCALE GENOMIC DNA]</scope>
    <source>
        <strain evidence="4">CGMCC 1.13718</strain>
    </source>
</reference>
<comment type="caution">
    <text evidence="3">The sequence shown here is derived from an EMBL/GenBank/DDBJ whole genome shotgun (WGS) entry which is preliminary data.</text>
</comment>
<dbReference type="CDD" id="cd09993">
    <property type="entry name" value="HDAC_classIV"/>
    <property type="match status" value="1"/>
</dbReference>
<keyword evidence="1" id="KW-0378">Hydrolase</keyword>
<dbReference type="InterPro" id="IPR044150">
    <property type="entry name" value="HDAC_classIV"/>
</dbReference>
<dbReference type="EMBL" id="JBHSVR010000001">
    <property type="protein sequence ID" value="MFC6633165.1"/>
    <property type="molecule type" value="Genomic_DNA"/>
</dbReference>
<dbReference type="Pfam" id="PF00850">
    <property type="entry name" value="Hist_deacetyl"/>
    <property type="match status" value="1"/>
</dbReference>
<dbReference type="Gene3D" id="3.40.800.20">
    <property type="entry name" value="Histone deacetylase domain"/>
    <property type="match status" value="1"/>
</dbReference>
<gene>
    <name evidence="3" type="ORF">ACFQBM_07740</name>
</gene>
<dbReference type="InterPro" id="IPR037138">
    <property type="entry name" value="His_deacetylse_dom_sf"/>
</dbReference>
<feature type="domain" description="Histone deacetylase" evidence="2">
    <location>
        <begin position="89"/>
        <end position="300"/>
    </location>
</feature>
<accession>A0ABW1YM79</accession>
<evidence type="ECO:0000313" key="4">
    <source>
        <dbReference type="Proteomes" id="UP001596425"/>
    </source>
</evidence>
<dbReference type="InterPro" id="IPR023801">
    <property type="entry name" value="His_deacetylse_dom"/>
</dbReference>
<dbReference type="RefSeq" id="WP_193189350.1">
    <property type="nucleotide sequence ID" value="NZ_JACZFR010000006.1"/>
</dbReference>
<evidence type="ECO:0000259" key="2">
    <source>
        <dbReference type="Pfam" id="PF00850"/>
    </source>
</evidence>
<keyword evidence="4" id="KW-1185">Reference proteome</keyword>
<dbReference type="PANTHER" id="PTHR10625:SF23">
    <property type="entry name" value="HISTONE DEACETYLASE 11"/>
    <property type="match status" value="1"/>
</dbReference>